<feature type="compositionally biased region" description="Basic and acidic residues" evidence="10">
    <location>
        <begin position="460"/>
        <end position="472"/>
    </location>
</feature>
<proteinExistence type="predicted"/>
<sequence length="491" mass="52256">MYALIPSALVLWLVAPAESADIPGAANRAEHAALCKFIAMASGEVEVPTIPALPTDEYNYIHMVNYSTAPESWRDVFFKDKAAKTLHDTPQAANKDKRGFESNWNRWKATALAYLDLKTEDQKKQNGVVILTPAEAALAKPQLAHLAKLADELTTELSGLQPGPSEPTTASAKQALAQATYGQDSIPSPDPAPAKVFSAAPTGNRETLCEAKDSGAQVATALAALACVCTKGSGNAVAPAVCTAKAEGTTAWEGATGTSSATGGAALTAVAKSCPPGKHKVTHAEIKEAIEDLDKLIHKGDTDAYLGAFVNSNCDGSSGNGVCIKFSDYAKKKAPLVNELTWIPPLKDLLNKLASLETKKQRAEQLVDQIKSLKKETTVVIEVAKTTASSMAKFETKTNHQKPTSETRSSCSAHNTNKTCTEENNCKWDSTTEKTGEYCKPKNGEGQKTQGTGSNCGQYKDPESCKKAPGDKKRVKMLSAAELISWRDKAK</sequence>
<evidence type="ECO:0000256" key="11">
    <source>
        <dbReference type="SAM" id="SignalP"/>
    </source>
</evidence>
<feature type="coiled-coil region" evidence="9">
    <location>
        <begin position="346"/>
        <end position="376"/>
    </location>
</feature>
<evidence type="ECO:0000256" key="8">
    <source>
        <dbReference type="ARBA" id="ARBA00023288"/>
    </source>
</evidence>
<keyword evidence="7" id="KW-0325">Glycoprotein</keyword>
<protein>
    <submittedName>
        <fullName evidence="13">Variant surface glycoprotein 1058</fullName>
    </submittedName>
</protein>
<dbReference type="VEuPathDB" id="TriTrypDB:Tb427_000121300"/>
<evidence type="ECO:0000256" key="9">
    <source>
        <dbReference type="SAM" id="Coils"/>
    </source>
</evidence>
<dbReference type="AlphaFoldDB" id="M4SVF0"/>
<accession>M4SVF0</accession>
<evidence type="ECO:0000256" key="6">
    <source>
        <dbReference type="ARBA" id="ARBA00023136"/>
    </source>
</evidence>
<feature type="compositionally biased region" description="Polar residues" evidence="10">
    <location>
        <begin position="401"/>
        <end position="414"/>
    </location>
</feature>
<feature type="region of interest" description="Disordered" evidence="10">
    <location>
        <begin position="394"/>
        <end position="418"/>
    </location>
</feature>
<evidence type="ECO:0000256" key="4">
    <source>
        <dbReference type="ARBA" id="ARBA00022622"/>
    </source>
</evidence>
<dbReference type="Pfam" id="PF13206">
    <property type="entry name" value="VSG_B"/>
    <property type="match status" value="1"/>
</dbReference>
<name>M4SVF0_9TRYP</name>
<keyword evidence="3" id="KW-1003">Cell membrane</keyword>
<keyword evidence="8" id="KW-0449">Lipoprotein</keyword>
<dbReference type="VEuPathDB" id="TriTrypDB:Tb1125.Tb11.v5.0974"/>
<organism evidence="13">
    <name type="scientific">Trypanosoma brucei</name>
    <dbReference type="NCBI Taxonomy" id="5691"/>
    <lineage>
        <taxon>Eukaryota</taxon>
        <taxon>Discoba</taxon>
        <taxon>Euglenozoa</taxon>
        <taxon>Kinetoplastea</taxon>
        <taxon>Metakinetoplastina</taxon>
        <taxon>Trypanosomatida</taxon>
        <taxon>Trypanosomatidae</taxon>
        <taxon>Trypanosoma</taxon>
    </lineage>
</organism>
<evidence type="ECO:0000256" key="2">
    <source>
        <dbReference type="ARBA" id="ARBA00004609"/>
    </source>
</evidence>
<feature type="region of interest" description="Disordered" evidence="10">
    <location>
        <begin position="437"/>
        <end position="474"/>
    </location>
</feature>
<comment type="subcellular location">
    <subcellularLocation>
        <location evidence="2">Cell membrane</location>
        <topology evidence="2">Lipid-anchor</topology>
        <topology evidence="2">GPI-anchor</topology>
    </subcellularLocation>
</comment>
<evidence type="ECO:0000256" key="7">
    <source>
        <dbReference type="ARBA" id="ARBA00023180"/>
    </source>
</evidence>
<feature type="signal peptide" evidence="11">
    <location>
        <begin position="1"/>
        <end position="19"/>
    </location>
</feature>
<evidence type="ECO:0000256" key="5">
    <source>
        <dbReference type="ARBA" id="ARBA00022729"/>
    </source>
</evidence>
<keyword evidence="9" id="KW-0175">Coiled coil</keyword>
<dbReference type="VEuPathDB" id="TriTrypDB:Tb927.11.20400"/>
<evidence type="ECO:0000256" key="1">
    <source>
        <dbReference type="ARBA" id="ARBA00002523"/>
    </source>
</evidence>
<evidence type="ECO:0000256" key="3">
    <source>
        <dbReference type="ARBA" id="ARBA00022475"/>
    </source>
</evidence>
<feature type="domain" description="Trypanosome variant surface glycoprotein B-type N-terminal" evidence="12">
    <location>
        <begin position="9"/>
        <end position="371"/>
    </location>
</feature>
<dbReference type="GO" id="GO:0098552">
    <property type="term" value="C:side of membrane"/>
    <property type="evidence" value="ECO:0007669"/>
    <property type="project" value="UniProtKB-KW"/>
</dbReference>
<dbReference type="GO" id="GO:0005886">
    <property type="term" value="C:plasma membrane"/>
    <property type="evidence" value="ECO:0007669"/>
    <property type="project" value="UniProtKB-SubCell"/>
</dbReference>
<keyword evidence="4" id="KW-0336">GPI-anchor</keyword>
<feature type="chain" id="PRO_5004057404" evidence="11">
    <location>
        <begin position="20"/>
        <end position="491"/>
    </location>
</feature>
<keyword evidence="6" id="KW-0472">Membrane</keyword>
<comment type="function">
    <text evidence="1">VSG forms a coat on the surface of the parasite. The trypanosome evades the immune response of the host by expressing a series of antigenically distinct VSGs from an estimated 1000 VSG genes.</text>
</comment>
<evidence type="ECO:0000256" key="10">
    <source>
        <dbReference type="SAM" id="MobiDB-lite"/>
    </source>
</evidence>
<dbReference type="InterPro" id="IPR025932">
    <property type="entry name" value="Trypano_VSG_B_N_dom"/>
</dbReference>
<evidence type="ECO:0000313" key="13">
    <source>
        <dbReference type="EMBL" id="AGH59999.1"/>
    </source>
</evidence>
<keyword evidence="5 11" id="KW-0732">Signal</keyword>
<feature type="compositionally biased region" description="Polar residues" evidence="10">
    <location>
        <begin position="446"/>
        <end position="457"/>
    </location>
</feature>
<reference evidence="13" key="2">
    <citation type="journal article" date="2014" name="Mol. Biochem. Parasitol.">
        <title>Capturing the variant surface glycoprotein repertoire (the VSGnome) of Trypanosoma brucei Lister 427.</title>
        <authorList>
            <person name="Cross G.A."/>
            <person name="Kim H.S."/>
            <person name="Wickstead B."/>
        </authorList>
    </citation>
    <scope>NUCLEOTIDE SEQUENCE</scope>
    <source>
        <strain evidence="13">Lister 427</strain>
    </source>
</reference>
<evidence type="ECO:0000259" key="12">
    <source>
        <dbReference type="Pfam" id="PF13206"/>
    </source>
</evidence>
<dbReference type="EMBL" id="KC612568">
    <property type="protein sequence ID" value="AGH59999.1"/>
    <property type="molecule type" value="Genomic_DNA"/>
</dbReference>
<reference evidence="13" key="1">
    <citation type="submission" date="2013-02" db="EMBL/GenBank/DDBJ databases">
        <authorList>
            <person name="Cross G.A.M."/>
            <person name="Kim H.-S."/>
            <person name="Wickstead B."/>
        </authorList>
    </citation>
    <scope>NUCLEOTIDE SEQUENCE</scope>
    <source>
        <strain evidence="13">Lister 427</strain>
    </source>
</reference>